<dbReference type="Proteomes" id="UP001595916">
    <property type="component" value="Unassembled WGS sequence"/>
</dbReference>
<evidence type="ECO:0000313" key="1">
    <source>
        <dbReference type="EMBL" id="MFC4804851.1"/>
    </source>
</evidence>
<protein>
    <submittedName>
        <fullName evidence="1">Uncharacterized protein</fullName>
    </submittedName>
</protein>
<name>A0ABV9QN79_9FIRM</name>
<reference evidence="2" key="1">
    <citation type="journal article" date="2019" name="Int. J. Syst. Evol. Microbiol.">
        <title>The Global Catalogue of Microorganisms (GCM) 10K type strain sequencing project: providing services to taxonomists for standard genome sequencing and annotation.</title>
        <authorList>
            <consortium name="The Broad Institute Genomics Platform"/>
            <consortium name="The Broad Institute Genome Sequencing Center for Infectious Disease"/>
            <person name="Wu L."/>
            <person name="Ma J."/>
        </authorList>
    </citation>
    <scope>NUCLEOTIDE SEQUENCE [LARGE SCALE GENOMIC DNA]</scope>
    <source>
        <strain evidence="2">CCUG 46385</strain>
    </source>
</reference>
<organism evidence="1 2">
    <name type="scientific">Filifactor villosus</name>
    <dbReference type="NCBI Taxonomy" id="29374"/>
    <lineage>
        <taxon>Bacteria</taxon>
        <taxon>Bacillati</taxon>
        <taxon>Bacillota</taxon>
        <taxon>Clostridia</taxon>
        <taxon>Peptostreptococcales</taxon>
        <taxon>Filifactoraceae</taxon>
        <taxon>Filifactor</taxon>
    </lineage>
</organism>
<keyword evidence="2" id="KW-1185">Reference proteome</keyword>
<sequence length="123" mass="14384">MRHEKQRISFIANELINYFFMIGSTNISLQIEEKESEFLISLHCNYLQEKKSRIDDFIHWIQSPRQAAMEEYYWELLGATDSDSEISIVGMMVESTDIQIDEDTISVTLVREKSNTSKKLKKG</sequence>
<evidence type="ECO:0000313" key="2">
    <source>
        <dbReference type="Proteomes" id="UP001595916"/>
    </source>
</evidence>
<dbReference type="RefSeq" id="WP_379788378.1">
    <property type="nucleotide sequence ID" value="NZ_JBHSHL010000025.1"/>
</dbReference>
<gene>
    <name evidence="1" type="ORF">ACFO4R_07130</name>
</gene>
<dbReference type="EMBL" id="JBHSHL010000025">
    <property type="protein sequence ID" value="MFC4804851.1"/>
    <property type="molecule type" value="Genomic_DNA"/>
</dbReference>
<proteinExistence type="predicted"/>
<accession>A0ABV9QN79</accession>
<comment type="caution">
    <text evidence="1">The sequence shown here is derived from an EMBL/GenBank/DDBJ whole genome shotgun (WGS) entry which is preliminary data.</text>
</comment>